<feature type="compositionally biased region" description="Polar residues" evidence="2">
    <location>
        <begin position="332"/>
        <end position="351"/>
    </location>
</feature>
<evidence type="ECO:0008006" key="5">
    <source>
        <dbReference type="Google" id="ProtNLM"/>
    </source>
</evidence>
<evidence type="ECO:0000313" key="4">
    <source>
        <dbReference type="Proteomes" id="UP000325440"/>
    </source>
</evidence>
<name>A0A5E4M066_9HEMI</name>
<dbReference type="PANTHER" id="PTHR31353">
    <property type="entry name" value="FAM98"/>
    <property type="match status" value="1"/>
</dbReference>
<reference evidence="3 4" key="1">
    <citation type="submission" date="2019-08" db="EMBL/GenBank/DDBJ databases">
        <authorList>
            <person name="Alioto T."/>
            <person name="Alioto T."/>
            <person name="Gomez Garrido J."/>
        </authorList>
    </citation>
    <scope>NUCLEOTIDE SEQUENCE [LARGE SCALE GENOMIC DNA]</scope>
</reference>
<proteinExistence type="inferred from homology"/>
<gene>
    <name evidence="3" type="ORF">CINCED_3A016754</name>
</gene>
<evidence type="ECO:0000256" key="1">
    <source>
        <dbReference type="ARBA" id="ARBA00007218"/>
    </source>
</evidence>
<dbReference type="GO" id="GO:0072669">
    <property type="term" value="C:tRNA-splicing ligase complex"/>
    <property type="evidence" value="ECO:0007669"/>
    <property type="project" value="TreeGrafter"/>
</dbReference>
<feature type="region of interest" description="Disordered" evidence="2">
    <location>
        <begin position="296"/>
        <end position="379"/>
    </location>
</feature>
<organism evidence="3 4">
    <name type="scientific">Cinara cedri</name>
    <dbReference type="NCBI Taxonomy" id="506608"/>
    <lineage>
        <taxon>Eukaryota</taxon>
        <taxon>Metazoa</taxon>
        <taxon>Ecdysozoa</taxon>
        <taxon>Arthropoda</taxon>
        <taxon>Hexapoda</taxon>
        <taxon>Insecta</taxon>
        <taxon>Pterygota</taxon>
        <taxon>Neoptera</taxon>
        <taxon>Paraneoptera</taxon>
        <taxon>Hemiptera</taxon>
        <taxon>Sternorrhyncha</taxon>
        <taxon>Aphidomorpha</taxon>
        <taxon>Aphidoidea</taxon>
        <taxon>Aphididae</taxon>
        <taxon>Lachninae</taxon>
        <taxon>Cinara</taxon>
    </lineage>
</organism>
<dbReference type="AlphaFoldDB" id="A0A5E4M066"/>
<dbReference type="Pfam" id="PF10239">
    <property type="entry name" value="DUF2465"/>
    <property type="match status" value="1"/>
</dbReference>
<dbReference type="Proteomes" id="UP000325440">
    <property type="component" value="Unassembled WGS sequence"/>
</dbReference>
<dbReference type="PANTHER" id="PTHR31353:SF1">
    <property type="entry name" value="PROTEIN FAM98B"/>
    <property type="match status" value="1"/>
</dbReference>
<feature type="region of interest" description="Disordered" evidence="2">
    <location>
        <begin position="458"/>
        <end position="511"/>
    </location>
</feature>
<feature type="compositionally biased region" description="Low complexity" evidence="2">
    <location>
        <begin position="415"/>
        <end position="434"/>
    </location>
</feature>
<feature type="compositionally biased region" description="Polar residues" evidence="2">
    <location>
        <begin position="399"/>
        <end position="408"/>
    </location>
</feature>
<evidence type="ECO:0000313" key="3">
    <source>
        <dbReference type="EMBL" id="VVC24601.1"/>
    </source>
</evidence>
<accession>A0A5E4M066</accession>
<dbReference type="OrthoDB" id="512356at2759"/>
<feature type="compositionally biased region" description="Basic and acidic residues" evidence="2">
    <location>
        <begin position="477"/>
        <end position="489"/>
    </location>
</feature>
<feature type="compositionally biased region" description="Polar residues" evidence="2">
    <location>
        <begin position="458"/>
        <end position="475"/>
    </location>
</feature>
<dbReference type="EMBL" id="CABPRJ010000003">
    <property type="protein sequence ID" value="VVC24601.1"/>
    <property type="molecule type" value="Genomic_DNA"/>
</dbReference>
<dbReference type="InterPro" id="IPR018797">
    <property type="entry name" value="FAM98"/>
</dbReference>
<keyword evidence="4" id="KW-1185">Reference proteome</keyword>
<feature type="compositionally biased region" description="Polar residues" evidence="2">
    <location>
        <begin position="499"/>
        <end position="511"/>
    </location>
</feature>
<feature type="region of interest" description="Disordered" evidence="2">
    <location>
        <begin position="396"/>
        <end position="438"/>
    </location>
</feature>
<feature type="compositionally biased region" description="Polar residues" evidence="2">
    <location>
        <begin position="364"/>
        <end position="379"/>
    </location>
</feature>
<sequence length="511" mass="58230">MEKSILEDLNDLGKPISTKEFKKLIAGGAKSIKYTQLVEWITKEIQVLSGLEEYVNAINSEADSSSFLLEVSSFLKECGCSYKILTTSNVEDRLNSHENKLLLLDFLIGELRASRILNVNAVNKKSNMQVTLLESYSSKCLKNILLTLKFPKPPQDIDASSLFNKLNIKLQTFLKTVPCALIGKSLVCNSYSNEQWKYINNIIELLNEEFNIRSKMLLTRLDVTFQSFKWPDRLKNKNQELEEIYQTKLNLINNLPSFSISDFLLAREDLRIVEKTSSTLAVLNTNSSVNKVMIGQVPDRGGRTCDQQAPPPEMPSWQQRTQSQGYGGGQPSRGQSNSRGGQFNSRGGQFNSGEGRGRGQQSRDNNLYRNSNNIGNQSGFNVYEVTDGFQSIRVDNENKNSYQNNRSWRVQGGWNNNQSRDNQSSSYGGQSSYNTYNQGYHQNKVFDNNRFQTTSNERQWNQGSQNIYGSNQNDGNRVYDRNDFADGNRRGYSKRRRGQNGQTYYNQQRNN</sequence>
<evidence type="ECO:0000256" key="2">
    <source>
        <dbReference type="SAM" id="MobiDB-lite"/>
    </source>
</evidence>
<comment type="similarity">
    <text evidence="1">Belongs to the FAM98 family.</text>
</comment>
<protein>
    <recommendedName>
        <fullName evidence="5">Protein FAM98A</fullName>
    </recommendedName>
</protein>